<dbReference type="RefSeq" id="WP_073397529.1">
    <property type="nucleotide sequence ID" value="NZ_FRBX01000006.1"/>
</dbReference>
<reference evidence="2 3" key="2">
    <citation type="submission" date="2016-11" db="EMBL/GenBank/DDBJ databases">
        <authorList>
            <person name="Varghese N."/>
            <person name="Submissions S."/>
        </authorList>
    </citation>
    <scope>NUCLEOTIDE SEQUENCE [LARGE SCALE GENOMIC DNA]</scope>
    <source>
        <strain evidence="2 3">DSM 6368</strain>
    </source>
</reference>
<accession>A0AB36NXR8</accession>
<protein>
    <submittedName>
        <fullName evidence="1">Uncharacterized protein</fullName>
    </submittedName>
</protein>
<proteinExistence type="predicted"/>
<dbReference type="Proteomes" id="UP000184216">
    <property type="component" value="Unassembled WGS sequence"/>
</dbReference>
<name>A0AB36NXR8_9FLAO</name>
<sequence length="203" mass="23703">MDNEKIKILRSKIAVPLNVAVELLKKNNNDVLLCEQEFHDINIQTISQKAECDYKTANESYALCNYDIVKAIERINQKQVIITTGYTTDSKIGFVLWPENAAGEFYKTAKRNDVFIRTKDFDIILKEFQSVFPLKNPWNNDIEDEFDPVGNNFFDNKTCRIIVEKISHIKNNDEKVQFFLKEVTNWLEDKLTYADYIVVYGNL</sequence>
<keyword evidence="3" id="KW-1185">Reference proteome</keyword>
<evidence type="ECO:0000313" key="4">
    <source>
        <dbReference type="Proteomes" id="UP000198431"/>
    </source>
</evidence>
<evidence type="ECO:0000313" key="1">
    <source>
        <dbReference type="EMBL" id="OXA99476.1"/>
    </source>
</evidence>
<dbReference type="AlphaFoldDB" id="A0AB36NXR8"/>
<dbReference type="EMBL" id="FRBX01000006">
    <property type="protein sequence ID" value="SHN07604.1"/>
    <property type="molecule type" value="Genomic_DNA"/>
</dbReference>
<dbReference type="Proteomes" id="UP000198431">
    <property type="component" value="Unassembled WGS sequence"/>
</dbReference>
<reference evidence="1 4" key="1">
    <citation type="submission" date="2016-11" db="EMBL/GenBank/DDBJ databases">
        <title>Whole genomes of Flavobacteriaceae.</title>
        <authorList>
            <person name="Stine C."/>
            <person name="Li C."/>
            <person name="Tadesse D."/>
        </authorList>
    </citation>
    <scope>NUCLEOTIDE SEQUENCE [LARGE SCALE GENOMIC DNA]</scope>
    <source>
        <strain evidence="1 4">ATCC 19366</strain>
    </source>
</reference>
<dbReference type="EMBL" id="MUHB01000027">
    <property type="protein sequence ID" value="OXA99476.1"/>
    <property type="molecule type" value="Genomic_DNA"/>
</dbReference>
<evidence type="ECO:0000313" key="3">
    <source>
        <dbReference type="Proteomes" id="UP000184216"/>
    </source>
</evidence>
<comment type="caution">
    <text evidence="1">The sequence shown here is derived from an EMBL/GenBank/DDBJ whole genome shotgun (WGS) entry which is preliminary data.</text>
</comment>
<gene>
    <name evidence="1" type="ORF">B0A72_21765</name>
    <name evidence="2" type="ORF">SAMN05444387_3981</name>
</gene>
<evidence type="ECO:0000313" key="2">
    <source>
        <dbReference type="EMBL" id="SHN07604.1"/>
    </source>
</evidence>
<organism evidence="1 4">
    <name type="scientific">Flavobacterium pectinovorum</name>
    <dbReference type="NCBI Taxonomy" id="29533"/>
    <lineage>
        <taxon>Bacteria</taxon>
        <taxon>Pseudomonadati</taxon>
        <taxon>Bacteroidota</taxon>
        <taxon>Flavobacteriia</taxon>
        <taxon>Flavobacteriales</taxon>
        <taxon>Flavobacteriaceae</taxon>
        <taxon>Flavobacterium</taxon>
    </lineage>
</organism>